<evidence type="ECO:0000256" key="1">
    <source>
        <dbReference type="SAM" id="Phobius"/>
    </source>
</evidence>
<feature type="transmembrane region" description="Helical" evidence="1">
    <location>
        <begin position="19"/>
        <end position="40"/>
    </location>
</feature>
<feature type="transmembrane region" description="Helical" evidence="1">
    <location>
        <begin position="320"/>
        <end position="342"/>
    </location>
</feature>
<feature type="transmembrane region" description="Helical" evidence="1">
    <location>
        <begin position="362"/>
        <end position="387"/>
    </location>
</feature>
<name>A0A939QGP1_9MICO</name>
<keyword evidence="3" id="KW-1185">Reference proteome</keyword>
<accession>A0A939QGP1</accession>
<feature type="transmembrane region" description="Helical" evidence="1">
    <location>
        <begin position="46"/>
        <end position="70"/>
    </location>
</feature>
<comment type="caution">
    <text evidence="2">The sequence shown here is derived from an EMBL/GenBank/DDBJ whole genome shotgun (WGS) entry which is preliminary data.</text>
</comment>
<organism evidence="2 3">
    <name type="scientific">Microbacterium stercoris</name>
    <dbReference type="NCBI Taxonomy" id="2820289"/>
    <lineage>
        <taxon>Bacteria</taxon>
        <taxon>Bacillati</taxon>
        <taxon>Actinomycetota</taxon>
        <taxon>Actinomycetes</taxon>
        <taxon>Micrococcales</taxon>
        <taxon>Microbacteriaceae</taxon>
        <taxon>Microbacterium</taxon>
    </lineage>
</organism>
<feature type="transmembrane region" description="Helical" evidence="1">
    <location>
        <begin position="154"/>
        <end position="179"/>
    </location>
</feature>
<dbReference type="Proteomes" id="UP000680132">
    <property type="component" value="Unassembled WGS sequence"/>
</dbReference>
<feature type="transmembrane region" description="Helical" evidence="1">
    <location>
        <begin position="226"/>
        <end position="247"/>
    </location>
</feature>
<proteinExistence type="predicted"/>
<dbReference type="RefSeq" id="WP_208500270.1">
    <property type="nucleotide sequence ID" value="NZ_JAGFOA010000001.1"/>
</dbReference>
<keyword evidence="1" id="KW-0812">Transmembrane</keyword>
<sequence length="421" mass="46023">MLGILVTTGRLLRDHWPALLAWCLVGIVGRYAAIQVAGFVGATSDIGGALLLPLAPLIQLVSYVAMLLVLRDGLRHLGAIAPRSEDRAERFASFVRALRDGIVPFVALYTAYSYLDEDRRSFALRALERRSEVDVVALVGGDGEAIGGAPQHDFVIGTVLISPVSVIIVVLAFALRWALGREKVKSNPWISPFTAYLEALWVVLTLMMLLEAANIFSTWASSRVAWAWFIDVRTWLGAVFAPAIWVWDGVAWLIGQIGQIVLLPLAWLAVVGAIYRIALEADMPDLTEGRFTRVRSHSVVRRVEKSLRSRLEPTAYAVRLMWRAGPALIGGFVLLFAIVRLLDPLLTFALTRMIGPHDFDTFWFAIGNALFLIPALLLQPLLIALLAGTYDATLVKLVPQQPSAPAPAPADVPAGPELTAR</sequence>
<keyword evidence="1" id="KW-1133">Transmembrane helix</keyword>
<feature type="transmembrane region" description="Helical" evidence="1">
    <location>
        <begin position="253"/>
        <end position="275"/>
    </location>
</feature>
<protein>
    <submittedName>
        <fullName evidence="2">Uncharacterized protein</fullName>
    </submittedName>
</protein>
<dbReference type="EMBL" id="JAGFOA010000001">
    <property type="protein sequence ID" value="MBO3662614.1"/>
    <property type="molecule type" value="Genomic_DNA"/>
</dbReference>
<dbReference type="AlphaFoldDB" id="A0A939QGP1"/>
<reference evidence="2" key="1">
    <citation type="submission" date="2021-03" db="EMBL/GenBank/DDBJ databases">
        <title>Microbacterium sp. nov., a novel actinobacterium isolated from cow dung.</title>
        <authorList>
            <person name="Zhang L."/>
        </authorList>
    </citation>
    <scope>NUCLEOTIDE SEQUENCE</scope>
    <source>
        <strain evidence="2">NEAU-LLB</strain>
    </source>
</reference>
<gene>
    <name evidence="2" type="ORF">J5V96_03710</name>
</gene>
<evidence type="ECO:0000313" key="3">
    <source>
        <dbReference type="Proteomes" id="UP000680132"/>
    </source>
</evidence>
<feature type="transmembrane region" description="Helical" evidence="1">
    <location>
        <begin position="199"/>
        <end position="219"/>
    </location>
</feature>
<evidence type="ECO:0000313" key="2">
    <source>
        <dbReference type="EMBL" id="MBO3662614.1"/>
    </source>
</evidence>
<keyword evidence="1" id="KW-0472">Membrane</keyword>